<proteinExistence type="predicted"/>
<gene>
    <name evidence="2" type="ORF">Pan44_26990</name>
</gene>
<dbReference type="KEGG" id="ccos:Pan44_26990"/>
<dbReference type="EMBL" id="CP036271">
    <property type="protein sequence ID" value="QDT54664.1"/>
    <property type="molecule type" value="Genomic_DNA"/>
</dbReference>
<accession>A0A517SEV0</accession>
<dbReference type="RefSeq" id="WP_145030502.1">
    <property type="nucleotide sequence ID" value="NZ_CP036271.1"/>
</dbReference>
<evidence type="ECO:0000313" key="3">
    <source>
        <dbReference type="Proteomes" id="UP000315700"/>
    </source>
</evidence>
<dbReference type="AlphaFoldDB" id="A0A517SEV0"/>
<keyword evidence="3" id="KW-1185">Reference proteome</keyword>
<dbReference type="GO" id="GO:0003677">
    <property type="term" value="F:DNA binding"/>
    <property type="evidence" value="ECO:0007669"/>
    <property type="project" value="InterPro"/>
</dbReference>
<sequence>MTEQATSPQFADIQEVILATGLSRTMVYKLVRRGCVKAVRFGKSIRVPRTELERLLREGC</sequence>
<evidence type="ECO:0000259" key="1">
    <source>
        <dbReference type="Pfam" id="PF12728"/>
    </source>
</evidence>
<dbReference type="InterPro" id="IPR010093">
    <property type="entry name" value="SinI_DNA-bd"/>
</dbReference>
<dbReference type="OrthoDB" id="1853825at2"/>
<dbReference type="InParanoid" id="A0A517SEV0"/>
<dbReference type="Pfam" id="PF12728">
    <property type="entry name" value="HTH_17"/>
    <property type="match status" value="1"/>
</dbReference>
<reference evidence="2 3" key="1">
    <citation type="submission" date="2019-02" db="EMBL/GenBank/DDBJ databases">
        <title>Deep-cultivation of Planctomycetes and their phenomic and genomic characterization uncovers novel biology.</title>
        <authorList>
            <person name="Wiegand S."/>
            <person name="Jogler M."/>
            <person name="Boedeker C."/>
            <person name="Pinto D."/>
            <person name="Vollmers J."/>
            <person name="Rivas-Marin E."/>
            <person name="Kohn T."/>
            <person name="Peeters S.H."/>
            <person name="Heuer A."/>
            <person name="Rast P."/>
            <person name="Oberbeckmann S."/>
            <person name="Bunk B."/>
            <person name="Jeske O."/>
            <person name="Meyerdierks A."/>
            <person name="Storesund J.E."/>
            <person name="Kallscheuer N."/>
            <person name="Luecker S."/>
            <person name="Lage O.M."/>
            <person name="Pohl T."/>
            <person name="Merkel B.J."/>
            <person name="Hornburger P."/>
            <person name="Mueller R.-W."/>
            <person name="Bruemmer F."/>
            <person name="Labrenz M."/>
            <person name="Spormann A.M."/>
            <person name="Op den Camp H."/>
            <person name="Overmann J."/>
            <person name="Amann R."/>
            <person name="Jetten M.S.M."/>
            <person name="Mascher T."/>
            <person name="Medema M.H."/>
            <person name="Devos D.P."/>
            <person name="Kaster A.-K."/>
            <person name="Ovreas L."/>
            <person name="Rohde M."/>
            <person name="Galperin M.Y."/>
            <person name="Jogler C."/>
        </authorList>
    </citation>
    <scope>NUCLEOTIDE SEQUENCE [LARGE SCALE GENOMIC DNA]</scope>
    <source>
        <strain evidence="2 3">Pan44</strain>
    </source>
</reference>
<dbReference type="Proteomes" id="UP000315700">
    <property type="component" value="Chromosome"/>
</dbReference>
<organism evidence="2 3">
    <name type="scientific">Caulifigura coniformis</name>
    <dbReference type="NCBI Taxonomy" id="2527983"/>
    <lineage>
        <taxon>Bacteria</taxon>
        <taxon>Pseudomonadati</taxon>
        <taxon>Planctomycetota</taxon>
        <taxon>Planctomycetia</taxon>
        <taxon>Planctomycetales</taxon>
        <taxon>Planctomycetaceae</taxon>
        <taxon>Caulifigura</taxon>
    </lineage>
</organism>
<name>A0A517SEV0_9PLAN</name>
<feature type="domain" description="Helix-turn-helix" evidence="1">
    <location>
        <begin position="13"/>
        <end position="58"/>
    </location>
</feature>
<dbReference type="InterPro" id="IPR041657">
    <property type="entry name" value="HTH_17"/>
</dbReference>
<dbReference type="NCBIfam" id="TIGR01764">
    <property type="entry name" value="excise"/>
    <property type="match status" value="1"/>
</dbReference>
<evidence type="ECO:0000313" key="2">
    <source>
        <dbReference type="EMBL" id="QDT54664.1"/>
    </source>
</evidence>
<protein>
    <submittedName>
        <fullName evidence="2">Helix-turn-helix domain protein</fullName>
    </submittedName>
</protein>